<organism evidence="2 3">
    <name type="scientific">Collybiopsis confluens</name>
    <dbReference type="NCBI Taxonomy" id="2823264"/>
    <lineage>
        <taxon>Eukaryota</taxon>
        <taxon>Fungi</taxon>
        <taxon>Dikarya</taxon>
        <taxon>Basidiomycota</taxon>
        <taxon>Agaricomycotina</taxon>
        <taxon>Agaricomycetes</taxon>
        <taxon>Agaricomycetidae</taxon>
        <taxon>Agaricales</taxon>
        <taxon>Marasmiineae</taxon>
        <taxon>Omphalotaceae</taxon>
        <taxon>Collybiopsis</taxon>
    </lineage>
</organism>
<proteinExistence type="predicted"/>
<protein>
    <recommendedName>
        <fullName evidence="4">ASST-domain-containing protein</fullName>
    </recommendedName>
</protein>
<dbReference type="OrthoDB" id="5427350at2759"/>
<name>A0A8H5M8L5_9AGAR</name>
<dbReference type="InterPro" id="IPR039535">
    <property type="entry name" value="ASST-like"/>
</dbReference>
<evidence type="ECO:0000313" key="3">
    <source>
        <dbReference type="Proteomes" id="UP000518752"/>
    </source>
</evidence>
<comment type="caution">
    <text evidence="2">The sequence shown here is derived from an EMBL/GenBank/DDBJ whole genome shotgun (WGS) entry which is preliminary data.</text>
</comment>
<keyword evidence="3" id="KW-1185">Reference proteome</keyword>
<dbReference type="PANTHER" id="PTHR35340:SF5">
    <property type="entry name" value="ASST-DOMAIN-CONTAINING PROTEIN"/>
    <property type="match status" value="1"/>
</dbReference>
<evidence type="ECO:0000256" key="1">
    <source>
        <dbReference type="SAM" id="SignalP"/>
    </source>
</evidence>
<feature type="chain" id="PRO_5034809427" description="ASST-domain-containing protein" evidence="1">
    <location>
        <begin position="18"/>
        <end position="517"/>
    </location>
</feature>
<reference evidence="2 3" key="1">
    <citation type="journal article" date="2020" name="ISME J.">
        <title>Uncovering the hidden diversity of litter-decomposition mechanisms in mushroom-forming fungi.</title>
        <authorList>
            <person name="Floudas D."/>
            <person name="Bentzer J."/>
            <person name="Ahren D."/>
            <person name="Johansson T."/>
            <person name="Persson P."/>
            <person name="Tunlid A."/>
        </authorList>
    </citation>
    <scope>NUCLEOTIDE SEQUENCE [LARGE SCALE GENOMIC DNA]</scope>
    <source>
        <strain evidence="2 3">CBS 406.79</strain>
    </source>
</reference>
<dbReference type="Pfam" id="PF14269">
    <property type="entry name" value="Arylsulfotran_2"/>
    <property type="match status" value="1"/>
</dbReference>
<dbReference type="PANTHER" id="PTHR35340">
    <property type="entry name" value="PQQ ENZYME REPEAT PROTEIN-RELATED"/>
    <property type="match status" value="1"/>
</dbReference>
<gene>
    <name evidence="2" type="ORF">D9757_007446</name>
</gene>
<dbReference type="Proteomes" id="UP000518752">
    <property type="component" value="Unassembled WGS sequence"/>
</dbReference>
<evidence type="ECO:0000313" key="2">
    <source>
        <dbReference type="EMBL" id="KAF5384651.1"/>
    </source>
</evidence>
<accession>A0A8H5M8L5</accession>
<keyword evidence="1" id="KW-0732">Signal</keyword>
<evidence type="ECO:0008006" key="4">
    <source>
        <dbReference type="Google" id="ProtNLM"/>
    </source>
</evidence>
<dbReference type="EMBL" id="JAACJN010000042">
    <property type="protein sequence ID" value="KAF5384651.1"/>
    <property type="molecule type" value="Genomic_DNA"/>
</dbReference>
<dbReference type="InterPro" id="IPR053143">
    <property type="entry name" value="Arylsulfate_ST"/>
</dbReference>
<sequence>MRFFLLVSASLFSTLSGFLPVLASVAFCRNQNYEMSDMGPNPRQTYKAAPFSPPQINYVVPPAECPFNREVEGYFFSSPLSADNEAFPISEESIIMAPDGTLVYSAFPSTEVEFTYRLEVQSFKGKDHLVVWIGTFQLPGYGSGYNLLLDNTYTVVANITVTSDLKAGADLHELQITSNDTAVMTGFPIQSANLSAFGGPENGFIVNCIAQETNITTGAALFTWHVLDHVDPSESFAEIGQVGTGMADDPWDFFHINSIQKLDDGNYFISSRHCHTLYLVSPAGKVIWRMGGKKSDFILGPGTNFTWQHHARMHDASTISVFNNGAAEWDQDFAFSQGLLLKYDLRSMTVSLINARTPFNKTSSLAEGSVQILDDGTSIVGWGTQPYFSQHDQRGDISWAAQFGITSTSYRIFLHNWVGHPAYPPSAQLSNSSTFNNVTMYAWWNGATEVRAWQLLGGKSAAGAGSKKLGGPVSKVDFETTLTYDGKQGQYKFYQVEALDASGHILGHSNFTSLVGV</sequence>
<dbReference type="AlphaFoldDB" id="A0A8H5M8L5"/>
<feature type="signal peptide" evidence="1">
    <location>
        <begin position="1"/>
        <end position="17"/>
    </location>
</feature>